<evidence type="ECO:0000313" key="2">
    <source>
        <dbReference type="EMBL" id="JAD22443.1"/>
    </source>
</evidence>
<sequence>MGRLLLAVADLHQTLSKDPQPRPHDNNDQHRTTTATSGPPL</sequence>
<proteinExistence type="predicted"/>
<feature type="compositionally biased region" description="Polar residues" evidence="1">
    <location>
        <begin position="32"/>
        <end position="41"/>
    </location>
</feature>
<name>A0A0A8YAL7_ARUDO</name>
<dbReference type="AlphaFoldDB" id="A0A0A8YAL7"/>
<feature type="compositionally biased region" description="Basic and acidic residues" evidence="1">
    <location>
        <begin position="19"/>
        <end position="31"/>
    </location>
</feature>
<evidence type="ECO:0000256" key="1">
    <source>
        <dbReference type="SAM" id="MobiDB-lite"/>
    </source>
</evidence>
<reference evidence="2" key="1">
    <citation type="submission" date="2014-09" db="EMBL/GenBank/DDBJ databases">
        <authorList>
            <person name="Magalhaes I.L.F."/>
            <person name="Oliveira U."/>
            <person name="Santos F.R."/>
            <person name="Vidigal T.H.D.A."/>
            <person name="Brescovit A.D."/>
            <person name="Santos A.J."/>
        </authorList>
    </citation>
    <scope>NUCLEOTIDE SEQUENCE</scope>
    <source>
        <tissue evidence="2">Shoot tissue taken approximately 20 cm above the soil surface</tissue>
    </source>
</reference>
<protein>
    <submittedName>
        <fullName evidence="2">Uncharacterized protein</fullName>
    </submittedName>
</protein>
<dbReference type="EMBL" id="GBRH01275452">
    <property type="protein sequence ID" value="JAD22443.1"/>
    <property type="molecule type" value="Transcribed_RNA"/>
</dbReference>
<reference evidence="2" key="2">
    <citation type="journal article" date="2015" name="Data Brief">
        <title>Shoot transcriptome of the giant reed, Arundo donax.</title>
        <authorList>
            <person name="Barrero R.A."/>
            <person name="Guerrero F.D."/>
            <person name="Moolhuijzen P."/>
            <person name="Goolsby J.A."/>
            <person name="Tidwell J."/>
            <person name="Bellgard S.E."/>
            <person name="Bellgard M.I."/>
        </authorList>
    </citation>
    <scope>NUCLEOTIDE SEQUENCE</scope>
    <source>
        <tissue evidence="2">Shoot tissue taken approximately 20 cm above the soil surface</tissue>
    </source>
</reference>
<accession>A0A0A8YAL7</accession>
<feature type="region of interest" description="Disordered" evidence="1">
    <location>
        <begin position="9"/>
        <end position="41"/>
    </location>
</feature>
<organism evidence="2">
    <name type="scientific">Arundo donax</name>
    <name type="common">Giant reed</name>
    <name type="synonym">Donax arundinaceus</name>
    <dbReference type="NCBI Taxonomy" id="35708"/>
    <lineage>
        <taxon>Eukaryota</taxon>
        <taxon>Viridiplantae</taxon>
        <taxon>Streptophyta</taxon>
        <taxon>Embryophyta</taxon>
        <taxon>Tracheophyta</taxon>
        <taxon>Spermatophyta</taxon>
        <taxon>Magnoliopsida</taxon>
        <taxon>Liliopsida</taxon>
        <taxon>Poales</taxon>
        <taxon>Poaceae</taxon>
        <taxon>PACMAD clade</taxon>
        <taxon>Arundinoideae</taxon>
        <taxon>Arundineae</taxon>
        <taxon>Arundo</taxon>
    </lineage>
</organism>